<proteinExistence type="predicted"/>
<dbReference type="RefSeq" id="WP_104432054.1">
    <property type="nucleotide sequence ID" value="NZ_PTJD01000004.1"/>
</dbReference>
<evidence type="ECO:0000313" key="2">
    <source>
        <dbReference type="EMBL" id="PPK97208.1"/>
    </source>
</evidence>
<evidence type="ECO:0000256" key="1">
    <source>
        <dbReference type="SAM" id="Phobius"/>
    </source>
</evidence>
<keyword evidence="3" id="KW-1185">Reference proteome</keyword>
<comment type="caution">
    <text evidence="2">The sequence shown here is derived from an EMBL/GenBank/DDBJ whole genome shotgun (WGS) entry which is preliminary data.</text>
</comment>
<evidence type="ECO:0000313" key="3">
    <source>
        <dbReference type="Proteomes" id="UP000239485"/>
    </source>
</evidence>
<feature type="transmembrane region" description="Helical" evidence="1">
    <location>
        <begin position="20"/>
        <end position="50"/>
    </location>
</feature>
<protein>
    <submittedName>
        <fullName evidence="2">Uncharacterized protein</fullName>
    </submittedName>
</protein>
<gene>
    <name evidence="2" type="ORF">CLV92_10423</name>
</gene>
<dbReference type="Proteomes" id="UP000239485">
    <property type="component" value="Unassembled WGS sequence"/>
</dbReference>
<keyword evidence="1" id="KW-1133">Transmembrane helix</keyword>
<name>A0A2S6ISK3_9ACTN</name>
<reference evidence="2 3" key="1">
    <citation type="submission" date="2018-02" db="EMBL/GenBank/DDBJ databases">
        <title>Genomic Encyclopedia of Archaeal and Bacterial Type Strains, Phase II (KMG-II): from individual species to whole genera.</title>
        <authorList>
            <person name="Goeker M."/>
        </authorList>
    </citation>
    <scope>NUCLEOTIDE SEQUENCE [LARGE SCALE GENOMIC DNA]</scope>
    <source>
        <strain evidence="2 3">DSM 22857</strain>
    </source>
</reference>
<keyword evidence="1" id="KW-0472">Membrane</keyword>
<dbReference type="AlphaFoldDB" id="A0A2S6ISK3"/>
<keyword evidence="1" id="KW-0812">Transmembrane</keyword>
<organism evidence="2 3">
    <name type="scientific">Kineococcus xinjiangensis</name>
    <dbReference type="NCBI Taxonomy" id="512762"/>
    <lineage>
        <taxon>Bacteria</taxon>
        <taxon>Bacillati</taxon>
        <taxon>Actinomycetota</taxon>
        <taxon>Actinomycetes</taxon>
        <taxon>Kineosporiales</taxon>
        <taxon>Kineosporiaceae</taxon>
        <taxon>Kineococcus</taxon>
    </lineage>
</organism>
<accession>A0A2S6ISK3</accession>
<sequence length="120" mass="13544">MRYWERPYLDGYRHPARALVLLVTVLHATGILVGGSVWSTVAFMLALFGLPVRGWKLRMAGALLLVLLTQNWPYKTDVFTDTPERDALNLVFDRTVTAGALLAEAVQVAFRLLSERRTTR</sequence>
<dbReference type="EMBL" id="PTJD01000004">
    <property type="protein sequence ID" value="PPK97208.1"/>
    <property type="molecule type" value="Genomic_DNA"/>
</dbReference>